<comment type="caution">
    <text evidence="2">The sequence shown here is derived from an EMBL/GenBank/DDBJ whole genome shotgun (WGS) entry which is preliminary data.</text>
</comment>
<dbReference type="Proteomes" id="UP001597286">
    <property type="component" value="Unassembled WGS sequence"/>
</dbReference>
<dbReference type="PANTHER" id="PTHR30006">
    <property type="entry name" value="THIAMINE-BINDING PERIPLASMIC PROTEIN-RELATED"/>
    <property type="match status" value="1"/>
</dbReference>
<keyword evidence="1" id="KW-0732">Signal</keyword>
<gene>
    <name evidence="2" type="ORF">ACFSJG_02080</name>
</gene>
<keyword evidence="3" id="KW-1185">Reference proteome</keyword>
<dbReference type="EMBL" id="JBHUFB010000003">
    <property type="protein sequence ID" value="MFD1810990.1"/>
    <property type="molecule type" value="Genomic_DNA"/>
</dbReference>
<organism evidence="2 3">
    <name type="scientific">Rhodococcus gannanensis</name>
    <dbReference type="NCBI Taxonomy" id="1960308"/>
    <lineage>
        <taxon>Bacteria</taxon>
        <taxon>Bacillati</taxon>
        <taxon>Actinomycetota</taxon>
        <taxon>Actinomycetes</taxon>
        <taxon>Mycobacteriales</taxon>
        <taxon>Nocardiaceae</taxon>
        <taxon>Rhodococcus</taxon>
    </lineage>
</organism>
<evidence type="ECO:0000313" key="3">
    <source>
        <dbReference type="Proteomes" id="UP001597286"/>
    </source>
</evidence>
<sequence>MLLLTACGGAGADGRIASDSIGSTGPTGDAAWQQVIEDAKAEGAVTIYSSNTTEQLTELASRFQNEYGIRVDVVRDVDANLHQKIGAELTTGNMVADVVLQATPVWSEQLGSAGKLTAPTGPAVTESEYDAAALLRPSHDFVTNASVGTFAWNTDRLPDGLTGYEDLLDPALAGGKIGTVLPTSAAHIDLYENYLDAVGGADYMERLAAQKPRIYPGAQPLAQALASGEIAAATFVQDQTKEAEAGAPVASGFDDTVWGGPMYAGVLTDAPHPAAAQLLANYLVTPAGQEAISFRAASVLPGIASAVITIDKVAPQDTSAMTPEALEALKTRFNQLFN</sequence>
<accession>A0ABW4P0R9</accession>
<proteinExistence type="predicted"/>
<evidence type="ECO:0000256" key="1">
    <source>
        <dbReference type="ARBA" id="ARBA00022729"/>
    </source>
</evidence>
<reference evidence="3" key="1">
    <citation type="journal article" date="2019" name="Int. J. Syst. Evol. Microbiol.">
        <title>The Global Catalogue of Microorganisms (GCM) 10K type strain sequencing project: providing services to taxonomists for standard genome sequencing and annotation.</title>
        <authorList>
            <consortium name="The Broad Institute Genomics Platform"/>
            <consortium name="The Broad Institute Genome Sequencing Center for Infectious Disease"/>
            <person name="Wu L."/>
            <person name="Ma J."/>
        </authorList>
    </citation>
    <scope>NUCLEOTIDE SEQUENCE [LARGE SCALE GENOMIC DNA]</scope>
    <source>
        <strain evidence="3">DT72</strain>
    </source>
</reference>
<dbReference type="RefSeq" id="WP_378483549.1">
    <property type="nucleotide sequence ID" value="NZ_JBHUFB010000003.1"/>
</dbReference>
<dbReference type="Pfam" id="PF13531">
    <property type="entry name" value="SBP_bac_11"/>
    <property type="match status" value="1"/>
</dbReference>
<name>A0ABW4P0R9_9NOCA</name>
<protein>
    <submittedName>
        <fullName evidence="2">ABC transporter substrate-binding protein</fullName>
    </submittedName>
</protein>
<dbReference type="Gene3D" id="3.40.190.10">
    <property type="entry name" value="Periplasmic binding protein-like II"/>
    <property type="match status" value="2"/>
</dbReference>
<evidence type="ECO:0000313" key="2">
    <source>
        <dbReference type="EMBL" id="MFD1810990.1"/>
    </source>
</evidence>
<dbReference type="SUPFAM" id="SSF53850">
    <property type="entry name" value="Periplasmic binding protein-like II"/>
    <property type="match status" value="1"/>
</dbReference>